<comment type="caution">
    <text evidence="1">The sequence shown here is derived from an EMBL/GenBank/DDBJ whole genome shotgun (WGS) entry which is preliminary data.</text>
</comment>
<dbReference type="EMBL" id="MFTT01000024">
    <property type="protein sequence ID" value="OGI69503.1"/>
    <property type="molecule type" value="Genomic_DNA"/>
</dbReference>
<dbReference type="AlphaFoldDB" id="A0A1F6VIN1"/>
<evidence type="ECO:0000313" key="1">
    <source>
        <dbReference type="EMBL" id="OGI69503.1"/>
    </source>
</evidence>
<sequence>MALLNIFAHQPKPLEGLKSYETMTEEEIRKSLKEICDRICKEVTSLKKISDAVKEELGYPEEPLVGATPRGAMVTIKGPKKGTIFYEFKTKKDLTPKEFIPEELESNN</sequence>
<protein>
    <submittedName>
        <fullName evidence="1">Uncharacterized protein</fullName>
    </submittedName>
</protein>
<reference evidence="1 2" key="1">
    <citation type="journal article" date="2016" name="Nat. Commun.">
        <title>Thousands of microbial genomes shed light on interconnected biogeochemical processes in an aquifer system.</title>
        <authorList>
            <person name="Anantharaman K."/>
            <person name="Brown C.T."/>
            <person name="Hug L.A."/>
            <person name="Sharon I."/>
            <person name="Castelle C.J."/>
            <person name="Probst A.J."/>
            <person name="Thomas B.C."/>
            <person name="Singh A."/>
            <person name="Wilkins M.J."/>
            <person name="Karaoz U."/>
            <person name="Brodie E.L."/>
            <person name="Williams K.H."/>
            <person name="Hubbard S.S."/>
            <person name="Banfield J.F."/>
        </authorList>
    </citation>
    <scope>NUCLEOTIDE SEQUENCE [LARGE SCALE GENOMIC DNA]</scope>
</reference>
<accession>A0A1F6VIN1</accession>
<name>A0A1F6VIN1_9BACT</name>
<dbReference type="Proteomes" id="UP000178059">
    <property type="component" value="Unassembled WGS sequence"/>
</dbReference>
<gene>
    <name evidence="1" type="ORF">A2824_03490</name>
</gene>
<organism evidence="1 2">
    <name type="scientific">Candidatus Nomurabacteria bacterium RIFCSPHIGHO2_01_FULL_42_16</name>
    <dbReference type="NCBI Taxonomy" id="1801743"/>
    <lineage>
        <taxon>Bacteria</taxon>
        <taxon>Candidatus Nomuraibacteriota</taxon>
    </lineage>
</organism>
<evidence type="ECO:0000313" key="2">
    <source>
        <dbReference type="Proteomes" id="UP000178059"/>
    </source>
</evidence>
<proteinExistence type="predicted"/>